<proteinExistence type="predicted"/>
<accession>A0A239LFN2</accession>
<evidence type="ECO:0000313" key="1">
    <source>
        <dbReference type="EMBL" id="SNT28643.1"/>
    </source>
</evidence>
<keyword evidence="2" id="KW-1185">Reference proteome</keyword>
<reference evidence="1 2" key="1">
    <citation type="submission" date="2017-06" db="EMBL/GenBank/DDBJ databases">
        <authorList>
            <person name="Kim H.J."/>
            <person name="Triplett B.A."/>
        </authorList>
    </citation>
    <scope>NUCLEOTIDE SEQUENCE [LARGE SCALE GENOMIC DNA]</scope>
    <source>
        <strain evidence="1 2">U15</strain>
    </source>
</reference>
<protein>
    <recommendedName>
        <fullName evidence="3">DUF2171 domain-containing protein</fullName>
    </recommendedName>
</protein>
<evidence type="ECO:0000313" key="2">
    <source>
        <dbReference type="Proteomes" id="UP000198284"/>
    </source>
</evidence>
<evidence type="ECO:0008006" key="3">
    <source>
        <dbReference type="Google" id="ProtNLM"/>
    </source>
</evidence>
<dbReference type="EMBL" id="FZOT01000022">
    <property type="protein sequence ID" value="SNT28643.1"/>
    <property type="molecule type" value="Genomic_DNA"/>
</dbReference>
<sequence>MTMTNSSITLKSRVDFDSDDGRHTGTVVGLLRDINNGRGIALVEIDHELPGVVHQVAIDQLHVRYPHVA</sequence>
<organism evidence="1 2">
    <name type="scientific">Noviherbaspirillum humi</name>
    <dbReference type="NCBI Taxonomy" id="1688639"/>
    <lineage>
        <taxon>Bacteria</taxon>
        <taxon>Pseudomonadati</taxon>
        <taxon>Pseudomonadota</taxon>
        <taxon>Betaproteobacteria</taxon>
        <taxon>Burkholderiales</taxon>
        <taxon>Oxalobacteraceae</taxon>
        <taxon>Noviherbaspirillum</taxon>
    </lineage>
</organism>
<dbReference type="Proteomes" id="UP000198284">
    <property type="component" value="Unassembled WGS sequence"/>
</dbReference>
<name>A0A239LFN2_9BURK</name>
<gene>
    <name evidence="1" type="ORF">SAMN06265795_12219</name>
</gene>
<dbReference type="AlphaFoldDB" id="A0A239LFN2"/>